<reference evidence="2 3" key="1">
    <citation type="submission" date="2017-04" db="EMBL/GenBank/DDBJ databases">
        <authorList>
            <person name="Afonso C.L."/>
            <person name="Miller P.J."/>
            <person name="Scott M.A."/>
            <person name="Spackman E."/>
            <person name="Goraichik I."/>
            <person name="Dimitrov K.M."/>
            <person name="Suarez D.L."/>
            <person name="Swayne D.E."/>
        </authorList>
    </citation>
    <scope>NUCLEOTIDE SEQUENCE [LARGE SCALE GENOMIC DNA]</scope>
    <source>
        <strain evidence="2 3">KR-140</strain>
    </source>
</reference>
<proteinExistence type="predicted"/>
<organism evidence="2 3">
    <name type="scientific">Deinococcus hopiensis KR-140</name>
    <dbReference type="NCBI Taxonomy" id="695939"/>
    <lineage>
        <taxon>Bacteria</taxon>
        <taxon>Thermotogati</taxon>
        <taxon>Deinococcota</taxon>
        <taxon>Deinococci</taxon>
        <taxon>Deinococcales</taxon>
        <taxon>Deinococcaceae</taxon>
        <taxon>Deinococcus</taxon>
    </lineage>
</organism>
<dbReference type="SUPFAM" id="SSF56112">
    <property type="entry name" value="Protein kinase-like (PK-like)"/>
    <property type="match status" value="1"/>
</dbReference>
<dbReference type="Proteomes" id="UP000192582">
    <property type="component" value="Unassembled WGS sequence"/>
</dbReference>
<sequence length="291" mass="30417">MTRTETAADLLLAQRILSSPAQFLAAGATCVAYTDGRRVVRLSAPPLGKEVRFQVDAAIRAALGAAGAPSAEGVEVGVLPNGRAYSVDTLALGDAGGPSPAGWADLGWALGALHRLPHSGFGLLEDRADAFVGQAQTPGNGLRTRLQDAWPLGETPLERHPLIGTAPELALPIARLRDGLEGVICGETALCHTDLHREQFRWQEGRLSALLDFGDAAIGPPAWDLASIAYFHGWEVAEGVASAAALNCGHSAALFGLLLAFHRASRAVTMGRSTHPTEAAAFARSCLVRLA</sequence>
<dbReference type="GO" id="GO:0016740">
    <property type="term" value="F:transferase activity"/>
    <property type="evidence" value="ECO:0007669"/>
    <property type="project" value="UniProtKB-KW"/>
</dbReference>
<dbReference type="RefSeq" id="WP_084048765.1">
    <property type="nucleotide sequence ID" value="NZ_FWWU01000009.1"/>
</dbReference>
<dbReference type="InterPro" id="IPR002575">
    <property type="entry name" value="Aminoglycoside_PTrfase"/>
</dbReference>
<dbReference type="AlphaFoldDB" id="A0A1W1VEG0"/>
<dbReference type="STRING" id="695939.SAMN00790413_01260"/>
<dbReference type="Pfam" id="PF01636">
    <property type="entry name" value="APH"/>
    <property type="match status" value="1"/>
</dbReference>
<dbReference type="EMBL" id="FWWU01000009">
    <property type="protein sequence ID" value="SMB91715.1"/>
    <property type="molecule type" value="Genomic_DNA"/>
</dbReference>
<accession>A0A1W1VEG0</accession>
<protein>
    <submittedName>
        <fullName evidence="2">Predicted aminoglycoside phosphotransferase</fullName>
    </submittedName>
</protein>
<name>A0A1W1VEG0_9DEIO</name>
<feature type="domain" description="Aminoglycoside phosphotransferase" evidence="1">
    <location>
        <begin position="33"/>
        <end position="241"/>
    </location>
</feature>
<dbReference type="OrthoDB" id="61093at2"/>
<dbReference type="Gene3D" id="3.90.1200.10">
    <property type="match status" value="1"/>
</dbReference>
<evidence type="ECO:0000313" key="3">
    <source>
        <dbReference type="Proteomes" id="UP000192582"/>
    </source>
</evidence>
<evidence type="ECO:0000313" key="2">
    <source>
        <dbReference type="EMBL" id="SMB91715.1"/>
    </source>
</evidence>
<dbReference type="InterPro" id="IPR011009">
    <property type="entry name" value="Kinase-like_dom_sf"/>
</dbReference>
<evidence type="ECO:0000259" key="1">
    <source>
        <dbReference type="Pfam" id="PF01636"/>
    </source>
</evidence>
<gene>
    <name evidence="2" type="ORF">SAMN00790413_01260</name>
</gene>
<keyword evidence="3" id="KW-1185">Reference proteome</keyword>
<keyword evidence="2" id="KW-0808">Transferase</keyword>